<keyword evidence="7" id="KW-0406">Ion transport</keyword>
<evidence type="ECO:0000259" key="10">
    <source>
        <dbReference type="Pfam" id="PF01699"/>
    </source>
</evidence>
<dbReference type="InterPro" id="IPR004837">
    <property type="entry name" value="NaCa_Exmemb"/>
</dbReference>
<evidence type="ECO:0000256" key="9">
    <source>
        <dbReference type="SAM" id="Phobius"/>
    </source>
</evidence>
<comment type="subcellular location">
    <subcellularLocation>
        <location evidence="1">Endomembrane system</location>
        <topology evidence="1">Multi-pass membrane protein</topology>
    </subcellularLocation>
</comment>
<dbReference type="InterPro" id="IPR051171">
    <property type="entry name" value="CaCA"/>
</dbReference>
<gene>
    <name evidence="11" type="ORF">DGYR_LOCUS11678</name>
</gene>
<keyword evidence="12" id="KW-1185">Reference proteome</keyword>
<proteinExistence type="predicted"/>
<feature type="transmembrane region" description="Helical" evidence="9">
    <location>
        <begin position="172"/>
        <end position="191"/>
    </location>
</feature>
<evidence type="ECO:0000256" key="3">
    <source>
        <dbReference type="ARBA" id="ARBA00022449"/>
    </source>
</evidence>
<dbReference type="OrthoDB" id="418484at2759"/>
<dbReference type="GO" id="GO:0005432">
    <property type="term" value="F:calcium:sodium antiporter activity"/>
    <property type="evidence" value="ECO:0007669"/>
    <property type="project" value="TreeGrafter"/>
</dbReference>
<feature type="transmembrane region" description="Helical" evidence="9">
    <location>
        <begin position="136"/>
        <end position="160"/>
    </location>
</feature>
<evidence type="ECO:0000256" key="1">
    <source>
        <dbReference type="ARBA" id="ARBA00004127"/>
    </source>
</evidence>
<keyword evidence="8 9" id="KW-0472">Membrane</keyword>
<dbReference type="GO" id="GO:0098703">
    <property type="term" value="P:calcium ion import across plasma membrane"/>
    <property type="evidence" value="ECO:0007669"/>
    <property type="project" value="TreeGrafter"/>
</dbReference>
<feature type="domain" description="Sodium/calcium exchanger membrane region" evidence="10">
    <location>
        <begin position="47"/>
        <end position="220"/>
    </location>
</feature>
<comment type="caution">
    <text evidence="11">The sequence shown here is derived from an EMBL/GenBank/DDBJ whole genome shotgun (WGS) entry which is preliminary data.</text>
</comment>
<dbReference type="EMBL" id="CAJFCJ010000020">
    <property type="protein sequence ID" value="CAD5124085.1"/>
    <property type="molecule type" value="Genomic_DNA"/>
</dbReference>
<dbReference type="GO" id="GO:0030424">
    <property type="term" value="C:axon"/>
    <property type="evidence" value="ECO:0007669"/>
    <property type="project" value="TreeGrafter"/>
</dbReference>
<protein>
    <recommendedName>
        <fullName evidence="10">Sodium/calcium exchanger membrane region domain-containing protein</fullName>
    </recommendedName>
</protein>
<name>A0A7I8W8J9_9ANNE</name>
<dbReference type="Proteomes" id="UP000549394">
    <property type="component" value="Unassembled WGS sequence"/>
</dbReference>
<feature type="transmembrane region" description="Helical" evidence="9">
    <location>
        <begin position="45"/>
        <end position="67"/>
    </location>
</feature>
<organism evidence="11 12">
    <name type="scientific">Dimorphilus gyrociliatus</name>
    <dbReference type="NCBI Taxonomy" id="2664684"/>
    <lineage>
        <taxon>Eukaryota</taxon>
        <taxon>Metazoa</taxon>
        <taxon>Spiralia</taxon>
        <taxon>Lophotrochozoa</taxon>
        <taxon>Annelida</taxon>
        <taxon>Polychaeta</taxon>
        <taxon>Polychaeta incertae sedis</taxon>
        <taxon>Dinophilidae</taxon>
        <taxon>Dimorphilus</taxon>
    </lineage>
</organism>
<dbReference type="GO" id="GO:0012505">
    <property type="term" value="C:endomembrane system"/>
    <property type="evidence" value="ECO:0007669"/>
    <property type="project" value="UniProtKB-SubCell"/>
</dbReference>
<dbReference type="Gene3D" id="1.20.1420.30">
    <property type="entry name" value="NCX, central ion-binding region"/>
    <property type="match status" value="1"/>
</dbReference>
<dbReference type="PANTHER" id="PTHR11878">
    <property type="entry name" value="SODIUM/CALCIUM EXCHANGER"/>
    <property type="match status" value="1"/>
</dbReference>
<accession>A0A7I8W8J9</accession>
<evidence type="ECO:0000313" key="12">
    <source>
        <dbReference type="Proteomes" id="UP000549394"/>
    </source>
</evidence>
<evidence type="ECO:0000256" key="7">
    <source>
        <dbReference type="ARBA" id="ARBA00023065"/>
    </source>
</evidence>
<dbReference type="InterPro" id="IPR044880">
    <property type="entry name" value="NCX_ion-bd_dom_sf"/>
</dbReference>
<reference evidence="11 12" key="1">
    <citation type="submission" date="2020-08" db="EMBL/GenBank/DDBJ databases">
        <authorList>
            <person name="Hejnol A."/>
        </authorList>
    </citation>
    <scope>NUCLEOTIDE SEQUENCE [LARGE SCALE GENOMIC DNA]</scope>
</reference>
<dbReference type="GO" id="GO:0098794">
    <property type="term" value="C:postsynapse"/>
    <property type="evidence" value="ECO:0007669"/>
    <property type="project" value="TreeGrafter"/>
</dbReference>
<dbReference type="Pfam" id="PF01699">
    <property type="entry name" value="Na_Ca_ex"/>
    <property type="match status" value="1"/>
</dbReference>
<evidence type="ECO:0000256" key="4">
    <source>
        <dbReference type="ARBA" id="ARBA00022568"/>
    </source>
</evidence>
<sequence length="253" mass="28466">MSKETFYTNYSRGYIVEFVEAGDEHCSSWLLLPAENLWHEGVRGFLYIVALIYLFLGIAIASDVFMCSIESITAKKKTIKKYDEEEGKVKEVEVFVWNETVANLTLMAFGSSAPEILLAIGETAQKLGKEDEGDGLGTFTIIGSAAFNLLIITAICILVVDGGEPKKIKELGVFLLTSVWSIFAYIWMLIVVRFSTPGVIDMWEAWVTFAFFPLMVLTAYAMDNGFWIYKCHKSSVDVERTQSVCFNFLFLLL</sequence>
<feature type="transmembrane region" description="Helical" evidence="9">
    <location>
        <begin position="203"/>
        <end position="222"/>
    </location>
</feature>
<evidence type="ECO:0000256" key="5">
    <source>
        <dbReference type="ARBA" id="ARBA00022692"/>
    </source>
</evidence>
<keyword evidence="4" id="KW-0106">Calcium</keyword>
<dbReference type="AlphaFoldDB" id="A0A7I8W8J9"/>
<keyword evidence="4" id="KW-0109">Calcium transport</keyword>
<keyword evidence="3" id="KW-0050">Antiport</keyword>
<keyword evidence="6 9" id="KW-1133">Transmembrane helix</keyword>
<evidence type="ECO:0000313" key="11">
    <source>
        <dbReference type="EMBL" id="CAD5124085.1"/>
    </source>
</evidence>
<evidence type="ECO:0000256" key="6">
    <source>
        <dbReference type="ARBA" id="ARBA00022989"/>
    </source>
</evidence>
<keyword evidence="5 9" id="KW-0812">Transmembrane</keyword>
<evidence type="ECO:0000256" key="2">
    <source>
        <dbReference type="ARBA" id="ARBA00022448"/>
    </source>
</evidence>
<dbReference type="PANTHER" id="PTHR11878:SF70">
    <property type="entry name" value="CALX-BETA DOMAIN-CONTAINING PROTEIN"/>
    <property type="match status" value="1"/>
</dbReference>
<dbReference type="GO" id="GO:0042383">
    <property type="term" value="C:sarcolemma"/>
    <property type="evidence" value="ECO:0007669"/>
    <property type="project" value="TreeGrafter"/>
</dbReference>
<evidence type="ECO:0000256" key="8">
    <source>
        <dbReference type="ARBA" id="ARBA00023136"/>
    </source>
</evidence>
<keyword evidence="2" id="KW-0813">Transport</keyword>